<proteinExistence type="predicted"/>
<evidence type="ECO:0000313" key="1">
    <source>
        <dbReference type="EMBL" id="MPC87537.1"/>
    </source>
</evidence>
<evidence type="ECO:0000313" key="2">
    <source>
        <dbReference type="Proteomes" id="UP000324222"/>
    </source>
</evidence>
<comment type="caution">
    <text evidence="1">The sequence shown here is derived from an EMBL/GenBank/DDBJ whole genome shotgun (WGS) entry which is preliminary data.</text>
</comment>
<keyword evidence="2" id="KW-1185">Reference proteome</keyword>
<organism evidence="1 2">
    <name type="scientific">Portunus trituberculatus</name>
    <name type="common">Swimming crab</name>
    <name type="synonym">Neptunus trituberculatus</name>
    <dbReference type="NCBI Taxonomy" id="210409"/>
    <lineage>
        <taxon>Eukaryota</taxon>
        <taxon>Metazoa</taxon>
        <taxon>Ecdysozoa</taxon>
        <taxon>Arthropoda</taxon>
        <taxon>Crustacea</taxon>
        <taxon>Multicrustacea</taxon>
        <taxon>Malacostraca</taxon>
        <taxon>Eumalacostraca</taxon>
        <taxon>Eucarida</taxon>
        <taxon>Decapoda</taxon>
        <taxon>Pleocyemata</taxon>
        <taxon>Brachyura</taxon>
        <taxon>Eubrachyura</taxon>
        <taxon>Portunoidea</taxon>
        <taxon>Portunidae</taxon>
        <taxon>Portuninae</taxon>
        <taxon>Portunus</taxon>
    </lineage>
</organism>
<protein>
    <submittedName>
        <fullName evidence="1">Uncharacterized protein</fullName>
    </submittedName>
</protein>
<dbReference type="EMBL" id="VSRR010074808">
    <property type="protein sequence ID" value="MPC87537.1"/>
    <property type="molecule type" value="Genomic_DNA"/>
</dbReference>
<dbReference type="AlphaFoldDB" id="A0A5B7J1J5"/>
<name>A0A5B7J1J5_PORTR</name>
<reference evidence="1 2" key="1">
    <citation type="submission" date="2019-05" db="EMBL/GenBank/DDBJ databases">
        <title>Another draft genome of Portunus trituberculatus and its Hox gene families provides insights of decapod evolution.</title>
        <authorList>
            <person name="Jeong J.-H."/>
            <person name="Song I."/>
            <person name="Kim S."/>
            <person name="Choi T."/>
            <person name="Kim D."/>
            <person name="Ryu S."/>
            <person name="Kim W."/>
        </authorList>
    </citation>
    <scope>NUCLEOTIDE SEQUENCE [LARGE SCALE GENOMIC DNA]</scope>
    <source>
        <tissue evidence="1">Muscle</tissue>
    </source>
</reference>
<dbReference type="Proteomes" id="UP000324222">
    <property type="component" value="Unassembled WGS sequence"/>
</dbReference>
<sequence>MLGVSPRRSRILIAKLEASSPGWSVKEKKSQSWW</sequence>
<gene>
    <name evidence="1" type="ORF">E2C01_082402</name>
</gene>
<accession>A0A5B7J1J5</accession>